<gene>
    <name evidence="4" type="ORF">C8E83_3258</name>
</gene>
<dbReference type="PANTHER" id="PTHR48106">
    <property type="entry name" value="QUINONE OXIDOREDUCTASE PIG3-RELATED"/>
    <property type="match status" value="1"/>
</dbReference>
<dbReference type="InterPro" id="IPR013154">
    <property type="entry name" value="ADH-like_N"/>
</dbReference>
<protein>
    <submittedName>
        <fullName evidence="4">Putative PIG3 family NAD(P)H quinone oxidoreductase</fullName>
    </submittedName>
</protein>
<dbReference type="InterPro" id="IPR014189">
    <property type="entry name" value="Quinone_OxRdtase_PIG3"/>
</dbReference>
<dbReference type="PANTHER" id="PTHR48106:SF8">
    <property type="entry name" value="OS02G0805600 PROTEIN"/>
    <property type="match status" value="1"/>
</dbReference>
<dbReference type="AlphaFoldDB" id="A0A495IJE5"/>
<dbReference type="CDD" id="cd05276">
    <property type="entry name" value="p53_inducible_oxidoreductase"/>
    <property type="match status" value="1"/>
</dbReference>
<dbReference type="Proteomes" id="UP000280008">
    <property type="component" value="Unassembled WGS sequence"/>
</dbReference>
<dbReference type="SUPFAM" id="SSF51735">
    <property type="entry name" value="NAD(P)-binding Rossmann-fold domains"/>
    <property type="match status" value="1"/>
</dbReference>
<name>A0A495IJE5_9MICO</name>
<dbReference type="GO" id="GO:0016651">
    <property type="term" value="F:oxidoreductase activity, acting on NAD(P)H"/>
    <property type="evidence" value="ECO:0007669"/>
    <property type="project" value="TreeGrafter"/>
</dbReference>
<dbReference type="InterPro" id="IPR036291">
    <property type="entry name" value="NAD(P)-bd_dom_sf"/>
</dbReference>
<dbReference type="NCBIfam" id="TIGR02824">
    <property type="entry name" value="quinone_pig3"/>
    <property type="match status" value="1"/>
</dbReference>
<dbReference type="Gene3D" id="3.90.180.10">
    <property type="entry name" value="Medium-chain alcohol dehydrogenases, catalytic domain"/>
    <property type="match status" value="1"/>
</dbReference>
<evidence type="ECO:0000259" key="3">
    <source>
        <dbReference type="SMART" id="SM00829"/>
    </source>
</evidence>
<dbReference type="GO" id="GO:0070402">
    <property type="term" value="F:NADPH binding"/>
    <property type="evidence" value="ECO:0007669"/>
    <property type="project" value="TreeGrafter"/>
</dbReference>
<keyword evidence="1" id="KW-0521">NADP</keyword>
<accession>A0A495IJE5</accession>
<dbReference type="Pfam" id="PF08240">
    <property type="entry name" value="ADH_N"/>
    <property type="match status" value="1"/>
</dbReference>
<evidence type="ECO:0000313" key="4">
    <source>
        <dbReference type="EMBL" id="RKR76093.1"/>
    </source>
</evidence>
<dbReference type="InterPro" id="IPR011032">
    <property type="entry name" value="GroES-like_sf"/>
</dbReference>
<dbReference type="Gene3D" id="3.40.50.720">
    <property type="entry name" value="NAD(P)-binding Rossmann-like Domain"/>
    <property type="match status" value="1"/>
</dbReference>
<dbReference type="EMBL" id="RBKS01000001">
    <property type="protein sequence ID" value="RKR76093.1"/>
    <property type="molecule type" value="Genomic_DNA"/>
</dbReference>
<dbReference type="InterPro" id="IPR020843">
    <property type="entry name" value="ER"/>
</dbReference>
<dbReference type="SMART" id="SM00829">
    <property type="entry name" value="PKS_ER"/>
    <property type="match status" value="1"/>
</dbReference>
<dbReference type="SUPFAM" id="SSF50129">
    <property type="entry name" value="GroES-like"/>
    <property type="match status" value="1"/>
</dbReference>
<keyword evidence="2" id="KW-0560">Oxidoreductase</keyword>
<keyword evidence="5" id="KW-1185">Reference proteome</keyword>
<comment type="caution">
    <text evidence="4">The sequence shown here is derived from an EMBL/GenBank/DDBJ whole genome shotgun (WGS) entry which is preliminary data.</text>
</comment>
<proteinExistence type="predicted"/>
<sequence length="327" mass="33507">MRVLAILNSRSGGPEVLEAGEVDDPVPGSAEVLIDVAAAGMNHADLSQRAGGYPPPPGAPAWLGMEVSGTIAHVGVDVVGWSVGDEVCALLPGGGYAERVAVHASLVLPRPEGVSLVDAAALPEAAATVWSNVFMLGELAADETLLVHGGTSGIGSMAIQVARALGADVITTVGSAAKVSFVESLGARGLNYHEADFVEEVKAATDGHGADVILDLVGGDYLPRNVSALAVGGRVMVIANQSGEPSTFALGSLMMKRGRIHGTTIRPRPLAEKAAIIAGVRENVWPLIEGGAVRPVVDHVLPLAEAAEAHRQLEAGGHIGKFLLRVR</sequence>
<evidence type="ECO:0000313" key="5">
    <source>
        <dbReference type="Proteomes" id="UP000280008"/>
    </source>
</evidence>
<evidence type="ECO:0000256" key="1">
    <source>
        <dbReference type="ARBA" id="ARBA00022857"/>
    </source>
</evidence>
<evidence type="ECO:0000256" key="2">
    <source>
        <dbReference type="ARBA" id="ARBA00023002"/>
    </source>
</evidence>
<dbReference type="Pfam" id="PF00107">
    <property type="entry name" value="ADH_zinc_N"/>
    <property type="match status" value="1"/>
</dbReference>
<dbReference type="InterPro" id="IPR013149">
    <property type="entry name" value="ADH-like_C"/>
</dbReference>
<organism evidence="4 5">
    <name type="scientific">Frondihabitans australicus</name>
    <dbReference type="NCBI Taxonomy" id="386892"/>
    <lineage>
        <taxon>Bacteria</taxon>
        <taxon>Bacillati</taxon>
        <taxon>Actinomycetota</taxon>
        <taxon>Actinomycetes</taxon>
        <taxon>Micrococcales</taxon>
        <taxon>Microbacteriaceae</taxon>
        <taxon>Frondihabitans</taxon>
    </lineage>
</organism>
<feature type="domain" description="Enoyl reductase (ER)" evidence="3">
    <location>
        <begin position="12"/>
        <end position="324"/>
    </location>
</feature>
<reference evidence="4 5" key="1">
    <citation type="submission" date="2018-10" db="EMBL/GenBank/DDBJ databases">
        <title>Sequencing the genomes of 1000 actinobacteria strains.</title>
        <authorList>
            <person name="Klenk H.-P."/>
        </authorList>
    </citation>
    <scope>NUCLEOTIDE SEQUENCE [LARGE SCALE GENOMIC DNA]</scope>
    <source>
        <strain evidence="4 5">DSM 17894</strain>
    </source>
</reference>